<dbReference type="PANTHER" id="PTHR40254:SF1">
    <property type="entry name" value="BLR0577 PROTEIN"/>
    <property type="match status" value="1"/>
</dbReference>
<dbReference type="PANTHER" id="PTHR40254">
    <property type="entry name" value="BLR0577 PROTEIN"/>
    <property type="match status" value="1"/>
</dbReference>
<dbReference type="InterPro" id="IPR052189">
    <property type="entry name" value="L-asp_N-monooxygenase_NS-form"/>
</dbReference>
<dbReference type="Proteomes" id="UP000180088">
    <property type="component" value="Unassembled WGS sequence"/>
</dbReference>
<evidence type="ECO:0000259" key="1">
    <source>
        <dbReference type="Pfam" id="PF13454"/>
    </source>
</evidence>
<protein>
    <recommendedName>
        <fullName evidence="1">FAD-dependent urate hydroxylase HpyO/Asp monooxygenase CreE-like FAD/NAD(P)-binding domain-containing protein</fullName>
    </recommendedName>
</protein>
<evidence type="ECO:0000313" key="2">
    <source>
        <dbReference type="EMBL" id="OHX10539.1"/>
    </source>
</evidence>
<dbReference type="SUPFAM" id="SSF51905">
    <property type="entry name" value="FAD/NAD(P)-binding domain"/>
    <property type="match status" value="1"/>
</dbReference>
<dbReference type="Pfam" id="PF13454">
    <property type="entry name" value="NAD_binding_9"/>
    <property type="match status" value="1"/>
</dbReference>
<dbReference type="InterPro" id="IPR036188">
    <property type="entry name" value="FAD/NAD-bd_sf"/>
</dbReference>
<name>A0A1S1WTC8_9NEIS</name>
<sequence length="483" mass="54097">MQLFDLAIVGFGATGVSLLKQIQDEVYASGLRAPRIALFSPRAAFARGHAFGDADVIHKVNTPPSMLSVSNSEPVGFAHWMNAKGNANELYPNRLVYSKFLQETYQDIARSGLLEIEEFHETVQVVTAQTPGYQLRSESGKTVTAHKIMLCLGSLHGTNFRQLSEQPGFIDHHTKFSKVKGGPVLVAGSGLTAVDAFRSLNQGKNNEIHLFSRQGFAPTCLTKENRYIPVVLNWTTLLKEQNGSVRLQYFLKTLKQECKRLPDGGERIPAMQILREHRPAQYFEYLMERSQAADLPYQDILVSTRPYMHKLWRSMPIEDRISFNINYGAGWAAWRHPIPYEVIAELAAAAREQRLHIHQGKNSPYWENGQFVLETTSGKTIRAQNLVDGTGGTNRLDLIDSPLLRNLTEQQLIEAHPCGGIDIHPLTFQCQVNGKPVPGLYSLGPLNKGSLFSTNAFWFNARCAGHWARQWAIEMTKKNSVGI</sequence>
<evidence type="ECO:0000313" key="3">
    <source>
        <dbReference type="Proteomes" id="UP000180088"/>
    </source>
</evidence>
<dbReference type="EMBL" id="MKCS01000004">
    <property type="protein sequence ID" value="OHX10539.1"/>
    <property type="molecule type" value="Genomic_DNA"/>
</dbReference>
<dbReference type="STRING" id="1903179.BI347_21235"/>
<organism evidence="2 3">
    <name type="scientific">Chromobacterium sphagni</name>
    <dbReference type="NCBI Taxonomy" id="1903179"/>
    <lineage>
        <taxon>Bacteria</taxon>
        <taxon>Pseudomonadati</taxon>
        <taxon>Pseudomonadota</taxon>
        <taxon>Betaproteobacteria</taxon>
        <taxon>Neisseriales</taxon>
        <taxon>Chromobacteriaceae</taxon>
        <taxon>Chromobacterium</taxon>
    </lineage>
</organism>
<feature type="domain" description="FAD-dependent urate hydroxylase HpyO/Asp monooxygenase CreE-like FAD/NAD(P)-binding" evidence="1">
    <location>
        <begin position="7"/>
        <end position="154"/>
    </location>
</feature>
<comment type="caution">
    <text evidence="2">The sequence shown here is derived from an EMBL/GenBank/DDBJ whole genome shotgun (WGS) entry which is preliminary data.</text>
</comment>
<gene>
    <name evidence="2" type="ORF">BI347_21235</name>
</gene>
<dbReference type="Gene3D" id="3.50.50.60">
    <property type="entry name" value="FAD/NAD(P)-binding domain"/>
    <property type="match status" value="1"/>
</dbReference>
<proteinExistence type="predicted"/>
<dbReference type="InterPro" id="IPR038732">
    <property type="entry name" value="HpyO/CreE_NAD-binding"/>
</dbReference>
<dbReference type="AlphaFoldDB" id="A0A1S1WTC8"/>
<accession>A0A1S1WTC8</accession>
<reference evidence="2 3" key="1">
    <citation type="submission" date="2016-09" db="EMBL/GenBank/DDBJ databases">
        <title>Chromobacterium muskegensis sp. nov., an insecticidal bacterium isolated from Sphagnum bogs.</title>
        <authorList>
            <person name="Sparks M.E."/>
            <person name="Blackburn M.B."/>
            <person name="Gundersen-Rindal D.E."/>
            <person name="Mitchell A."/>
            <person name="Farrar R."/>
            <person name="Kuhar D."/>
        </authorList>
    </citation>
    <scope>NUCLEOTIDE SEQUENCE [LARGE SCALE GENOMIC DNA]</scope>
    <source>
        <strain evidence="2 3">37-2</strain>
    </source>
</reference>